<comment type="caution">
    <text evidence="1">The sequence shown here is derived from an EMBL/GenBank/DDBJ whole genome shotgun (WGS) entry which is preliminary data.</text>
</comment>
<proteinExistence type="predicted"/>
<organism evidence="1 2">
    <name type="scientific">Blattamonas nauphoetae</name>
    <dbReference type="NCBI Taxonomy" id="2049346"/>
    <lineage>
        <taxon>Eukaryota</taxon>
        <taxon>Metamonada</taxon>
        <taxon>Preaxostyla</taxon>
        <taxon>Oxymonadida</taxon>
        <taxon>Blattamonas</taxon>
    </lineage>
</organism>
<dbReference type="InterPro" id="IPR011989">
    <property type="entry name" value="ARM-like"/>
</dbReference>
<dbReference type="InterPro" id="IPR016024">
    <property type="entry name" value="ARM-type_fold"/>
</dbReference>
<dbReference type="Proteomes" id="UP001281761">
    <property type="component" value="Unassembled WGS sequence"/>
</dbReference>
<protein>
    <submittedName>
        <fullName evidence="1">Uncharacterized protein</fullName>
    </submittedName>
</protein>
<reference evidence="1 2" key="1">
    <citation type="journal article" date="2022" name="bioRxiv">
        <title>Genomics of Preaxostyla Flagellates Illuminates Evolutionary Transitions and the Path Towards Mitochondrial Loss.</title>
        <authorList>
            <person name="Novak L.V.F."/>
            <person name="Treitli S.C."/>
            <person name="Pyrih J."/>
            <person name="Halakuc P."/>
            <person name="Pipaliya S.V."/>
            <person name="Vacek V."/>
            <person name="Brzon O."/>
            <person name="Soukal P."/>
            <person name="Eme L."/>
            <person name="Dacks J.B."/>
            <person name="Karnkowska A."/>
            <person name="Elias M."/>
            <person name="Hampl V."/>
        </authorList>
    </citation>
    <scope>NUCLEOTIDE SEQUENCE [LARGE SCALE GENOMIC DNA]</scope>
    <source>
        <strain evidence="1">NAU3</strain>
        <tissue evidence="1">Gut</tissue>
    </source>
</reference>
<dbReference type="SUPFAM" id="SSF48371">
    <property type="entry name" value="ARM repeat"/>
    <property type="match status" value="3"/>
</dbReference>
<gene>
    <name evidence="1" type="ORF">BLNAU_8988</name>
</gene>
<evidence type="ECO:0000313" key="2">
    <source>
        <dbReference type="Proteomes" id="UP001281761"/>
    </source>
</evidence>
<sequence>MQEPNPFPSLWTAVTSENVEKVINSSIKCDDWLQEHPRDLEPPSDFSEITSHLASMLTKTTDVFEALAFCNTEILLTSFSDSNNALSTPENQNALVSLLTAPFVNDALILSVLTILKFSIVDETTLTLHFTNQLLTHLFTFFSTGSTSLQSISYSVLTQCYKIANTPFSTAFVENVTLPVLFPHLCKLAQQSAESPQLSFFLQILSTSACKGNSPIFREAAFLDIFKESNPFLRFLSTPSISSVVIRIILHLASSADLPPEVLTFPQLLSYLTGLLSRGDYSTQILRIFLQLSRNQTCIPSLLDARVAPSLITVLLLKLDGQTILGDYTTSMSILSSLILHADLTHQLVTSFANALQKSIDSLDSRTLSEAHATIHKRIVSSGLTSLLKLSSDESSRAFICVYECLSPLCMVLLSTHSSYETKLLTCRIIGNLSSVPDIFLQTCLVQGKPQPIITILTHVFLKSVTSENPLIALGPCMLTVLSHSPTTMIMHISDDETLKQFYEALKHIETEKTSIHSTLQFLALFILNFVQHAPDLTVKLFEQKIFTTLLEISRSHLEDVKFATIQTLCFTMISLLLRDSKTIQILADNKAIETMLIYLLHYFGSKTAPDGTTNEEILAFSKDLLPISWNLWVLLSSDAVADIFQKNTELMDKIVNFLCQRVTTTLTFCPKDSTLSADTLDPVQLQSLNTLSQVVGLIFRILSHIAGDSAQFVDQLIQTGSQFHILLQSLPVVFTACSTLHTAPSIQTLNSGLTLLTVLLANTSSSPTIIPLFTPSPDPSVTSFASVYLSIVKFPPEALYFASEQLVHTILILATPNTDLMHFLLDNQIVSVLLGKLGPTVHTNSDYVSKVFSLLLFFFSEPAFTVKTHTDDNLRLLISTLNLYITAPDTHPQVLFTAFTITRTISTTDALRKQILMTDIPTRIVELLNSTAGLAADPTVALVATLHVLLCSGSFDDETVKRVEAIIESGLVPAIARTIKTTMEMNTDVAVLSVSILVSLSATAQCSVAMVKQNAVGLVCPIIRQVKDTHLLLLMQTRKSKESSVINMSDKEQEKFEQTGQLLLRTLSLLSTFTTLSQVLQGFIDQDGASTAMEIAKVYGDHDISRLYWSIDQKLRKSDENKKESLLGRSLNHALTILHNLTGTSASNTIILTQQTIPLWLELVHFSTLYQSPHLDLIIKIMCNILRQQINQLGTALVDAGAADIIMTALSTRDKLAINEIEQLVNLLSFCVVNPDQRERLKVTEVYQLLATIAVENMTTQRILLQERLLVSFTNLAQDEIINHTILCNEQGKSTGIVEWLKSVYEMLKTDTNILNRIIKTFRTISLDKSNVTIFASEGMFTIFVDLIRRIMVPNPKLQSNPVLAANAQHTNLQLAMSLIINPCVASSSEASIAFTQAGIVDLLLEFIQTFTTSKALTEIFKAVVNLTAAEDSLETITSSKLSETLIGFLPRVIEEYNPVQTLSGLSDPFFEKLLASLMNISRDKEAVKMMSTESFVSQIICILARWCDDQKIEVKDENGTDINTSLKLKNSPTDEAMAKACGIMVNMIKESEDTALLISSHIIPIAVSLLQFFLTDMKHFETYTFGSELRSFAFNVSIKVVYHPCLLRTPFMTVALNYLETIKEFNKEDSNIETVLSLISSTAHIALTETFVPSEPEFTRTQTILSYVKEKAPKDYLLDATFESNIDYIVDTAIDMMQGHKQSK</sequence>
<dbReference type="EMBL" id="JARBJD010000060">
    <property type="protein sequence ID" value="KAK2956012.1"/>
    <property type="molecule type" value="Genomic_DNA"/>
</dbReference>
<keyword evidence="2" id="KW-1185">Reference proteome</keyword>
<evidence type="ECO:0000313" key="1">
    <source>
        <dbReference type="EMBL" id="KAK2956012.1"/>
    </source>
</evidence>
<dbReference type="Gene3D" id="1.25.10.10">
    <property type="entry name" value="Leucine-rich Repeat Variant"/>
    <property type="match status" value="3"/>
</dbReference>
<name>A0ABQ9XWY8_9EUKA</name>
<accession>A0ABQ9XWY8</accession>